<evidence type="ECO:0000256" key="1">
    <source>
        <dbReference type="SAM" id="MobiDB-lite"/>
    </source>
</evidence>
<name>A0ABR1X8I9_9PEZI</name>
<accession>A0ABR1X8I9</accession>
<gene>
    <name evidence="2" type="ORF">PG997_002128</name>
</gene>
<proteinExistence type="predicted"/>
<sequence>MSYSWSIRQFAHDRPANDGPSPDDEPKRRRGTWARVDAASSKKRSRTTDRTSRTQTFQRNGQDSFLRLLSAV</sequence>
<dbReference type="RefSeq" id="XP_066673739.1">
    <property type="nucleotide sequence ID" value="XM_066806443.1"/>
</dbReference>
<comment type="caution">
    <text evidence="2">The sequence shown here is derived from an EMBL/GenBank/DDBJ whole genome shotgun (WGS) entry which is preliminary data.</text>
</comment>
<dbReference type="Proteomes" id="UP001433268">
    <property type="component" value="Unassembled WGS sequence"/>
</dbReference>
<evidence type="ECO:0000313" key="2">
    <source>
        <dbReference type="EMBL" id="KAK8091767.1"/>
    </source>
</evidence>
<dbReference type="GeneID" id="92039503"/>
<protein>
    <recommendedName>
        <fullName evidence="4">DUF397 domain-containing protein</fullName>
    </recommendedName>
</protein>
<feature type="region of interest" description="Disordered" evidence="1">
    <location>
        <begin position="1"/>
        <end position="63"/>
    </location>
</feature>
<dbReference type="EMBL" id="JAQQWN010000003">
    <property type="protein sequence ID" value="KAK8091767.1"/>
    <property type="molecule type" value="Genomic_DNA"/>
</dbReference>
<organism evidence="2 3">
    <name type="scientific">Apiospora hydei</name>
    <dbReference type="NCBI Taxonomy" id="1337664"/>
    <lineage>
        <taxon>Eukaryota</taxon>
        <taxon>Fungi</taxon>
        <taxon>Dikarya</taxon>
        <taxon>Ascomycota</taxon>
        <taxon>Pezizomycotina</taxon>
        <taxon>Sordariomycetes</taxon>
        <taxon>Xylariomycetidae</taxon>
        <taxon>Amphisphaeriales</taxon>
        <taxon>Apiosporaceae</taxon>
        <taxon>Apiospora</taxon>
    </lineage>
</organism>
<evidence type="ECO:0008006" key="4">
    <source>
        <dbReference type="Google" id="ProtNLM"/>
    </source>
</evidence>
<reference evidence="2 3" key="1">
    <citation type="submission" date="2023-01" db="EMBL/GenBank/DDBJ databases">
        <title>Analysis of 21 Apiospora genomes using comparative genomics revels a genus with tremendous synthesis potential of carbohydrate active enzymes and secondary metabolites.</title>
        <authorList>
            <person name="Sorensen T."/>
        </authorList>
    </citation>
    <scope>NUCLEOTIDE SEQUENCE [LARGE SCALE GENOMIC DNA]</scope>
    <source>
        <strain evidence="2 3">CBS 114990</strain>
    </source>
</reference>
<evidence type="ECO:0000313" key="3">
    <source>
        <dbReference type="Proteomes" id="UP001433268"/>
    </source>
</evidence>
<keyword evidence="3" id="KW-1185">Reference proteome</keyword>